<dbReference type="InterPro" id="IPR035897">
    <property type="entry name" value="Toll_tir_struct_dom_sf"/>
</dbReference>
<evidence type="ECO:0000313" key="2">
    <source>
        <dbReference type="EMBL" id="CAC5388257.1"/>
    </source>
</evidence>
<dbReference type="Proteomes" id="UP000507470">
    <property type="component" value="Unassembled WGS sequence"/>
</dbReference>
<feature type="region of interest" description="Disordered" evidence="1">
    <location>
        <begin position="31"/>
        <end position="53"/>
    </location>
</feature>
<feature type="compositionally biased region" description="Pro residues" evidence="1">
    <location>
        <begin position="31"/>
        <end position="52"/>
    </location>
</feature>
<reference evidence="2 3" key="1">
    <citation type="submission" date="2020-06" db="EMBL/GenBank/DDBJ databases">
        <authorList>
            <person name="Li R."/>
            <person name="Bekaert M."/>
        </authorList>
    </citation>
    <scope>NUCLEOTIDE SEQUENCE [LARGE SCALE GENOMIC DNA]</scope>
    <source>
        <strain evidence="3">wild</strain>
    </source>
</reference>
<organism evidence="2 3">
    <name type="scientific">Mytilus coruscus</name>
    <name type="common">Sea mussel</name>
    <dbReference type="NCBI Taxonomy" id="42192"/>
    <lineage>
        <taxon>Eukaryota</taxon>
        <taxon>Metazoa</taxon>
        <taxon>Spiralia</taxon>
        <taxon>Lophotrochozoa</taxon>
        <taxon>Mollusca</taxon>
        <taxon>Bivalvia</taxon>
        <taxon>Autobranchia</taxon>
        <taxon>Pteriomorphia</taxon>
        <taxon>Mytilida</taxon>
        <taxon>Mytiloidea</taxon>
        <taxon>Mytilidae</taxon>
        <taxon>Mytilinae</taxon>
        <taxon>Mytilus</taxon>
    </lineage>
</organism>
<gene>
    <name evidence="2" type="ORF">MCOR_23536</name>
</gene>
<dbReference type="Gene3D" id="3.40.50.10140">
    <property type="entry name" value="Toll/interleukin-1 receptor homology (TIR) domain"/>
    <property type="match status" value="1"/>
</dbReference>
<dbReference type="AlphaFoldDB" id="A0A6J8C0Z7"/>
<dbReference type="OrthoDB" id="9906976at2759"/>
<dbReference type="EMBL" id="CACVKT020004153">
    <property type="protein sequence ID" value="CAC5388257.1"/>
    <property type="molecule type" value="Genomic_DNA"/>
</dbReference>
<sequence length="206" mass="22782">MSIRDSVCVIGGVLLGGGICYKLFMSEGPQPVPTPPDSPLGPTPPDPQPVLTPPDQCNFHTDIVILHANTDQSEADECKTFLMNNFPDISNLQVVLPEDLLAPGSQRLPGLSSLLDLCRLVFIYLTENIESDTVAGFGRQINLIQSLEDPQKANRIIPLQVNEGNILVELSPLIPLKYVKDKTDRQFPIFKRKLESLVKSWRNTLP</sequence>
<protein>
    <submittedName>
        <fullName evidence="2">Uncharacterized protein</fullName>
    </submittedName>
</protein>
<evidence type="ECO:0000313" key="3">
    <source>
        <dbReference type="Proteomes" id="UP000507470"/>
    </source>
</evidence>
<keyword evidence="3" id="KW-1185">Reference proteome</keyword>
<evidence type="ECO:0000256" key="1">
    <source>
        <dbReference type="SAM" id="MobiDB-lite"/>
    </source>
</evidence>
<name>A0A6J8C0Z7_MYTCO</name>
<proteinExistence type="predicted"/>
<accession>A0A6J8C0Z7</accession>